<dbReference type="PROSITE" id="PS50231">
    <property type="entry name" value="RICIN_B_LECTIN"/>
    <property type="match status" value="1"/>
</dbReference>
<evidence type="ECO:0000313" key="5">
    <source>
        <dbReference type="EMBL" id="GAA4022512.1"/>
    </source>
</evidence>
<feature type="region of interest" description="Disordered" evidence="1">
    <location>
        <begin position="377"/>
        <end position="405"/>
    </location>
</feature>
<name>A0ABP7T880_9PSEU</name>
<feature type="chain" id="PRO_5046570998" description="Ricin-type beta-trefoil lectin protein" evidence="2">
    <location>
        <begin position="34"/>
        <end position="730"/>
    </location>
</feature>
<dbReference type="PANTHER" id="PTHR35362:SF1">
    <property type="entry name" value="SKICH DOMAIN-CONTAINING PROTEIN"/>
    <property type="match status" value="1"/>
</dbReference>
<comment type="caution">
    <text evidence="5">The sequence shown here is derived from an EMBL/GenBank/DDBJ whole genome shotgun (WGS) entry which is preliminary data.</text>
</comment>
<dbReference type="Pfam" id="PF14200">
    <property type="entry name" value="RicinB_lectin_2"/>
    <property type="match status" value="1"/>
</dbReference>
<dbReference type="InterPro" id="IPR035992">
    <property type="entry name" value="Ricin_B-like_lectins"/>
</dbReference>
<dbReference type="Pfam" id="PF26607">
    <property type="entry name" value="DUF8189"/>
    <property type="match status" value="1"/>
</dbReference>
<proteinExistence type="predicted"/>
<keyword evidence="2" id="KW-0732">Signal</keyword>
<dbReference type="Gene3D" id="2.120.10.70">
    <property type="entry name" value="Fucose-specific lectin"/>
    <property type="match status" value="2"/>
</dbReference>
<dbReference type="InterPro" id="IPR000772">
    <property type="entry name" value="Ricin_B_lectin"/>
</dbReference>
<dbReference type="RefSeq" id="WP_344880191.1">
    <property type="nucleotide sequence ID" value="NZ_BAABAL010000018.1"/>
</dbReference>
<reference evidence="6" key="1">
    <citation type="journal article" date="2019" name="Int. J. Syst. Evol. Microbiol.">
        <title>The Global Catalogue of Microorganisms (GCM) 10K type strain sequencing project: providing services to taxonomists for standard genome sequencing and annotation.</title>
        <authorList>
            <consortium name="The Broad Institute Genomics Platform"/>
            <consortium name="The Broad Institute Genome Sequencing Center for Infectious Disease"/>
            <person name="Wu L."/>
            <person name="Ma J."/>
        </authorList>
    </citation>
    <scope>NUCLEOTIDE SEQUENCE [LARGE SCALE GENOMIC DNA]</scope>
    <source>
        <strain evidence="6">JCM 17342</strain>
    </source>
</reference>
<feature type="domain" description="PLL-like beta propeller" evidence="4">
    <location>
        <begin position="137"/>
        <end position="404"/>
    </location>
</feature>
<dbReference type="PANTHER" id="PTHR35362">
    <property type="entry name" value="ANK_REP_REGION DOMAIN-CONTAINING PROTEIN"/>
    <property type="match status" value="1"/>
</dbReference>
<sequence length="730" mass="78007">MRRRKHRTTKALLSVVTASVVTAALGAVPSAHAADPPTVSDPGIGKIGVVETSGAKNVAMNSQNCLETFTTAANGDIWQIGQTSPGSRWGQWTNLTGAAAGNPVIVKNADGRLEAFVRGTDGTVRYTSQGTAGLTCGTKWETGWKSLGNKITGDPAVALNPDGRVQVVARSTDGTLISRWQKVAGSPFTEQWDGTAGQLGAPTGTTIAMEPVLEANLQGKLQVFAVGADKKLWSRTQKTVNGVNDWGAWTDLGGEFAGVPAVGRNNDGRLQIFGRRANGQIWYSAQTKADGATWGAWTSMGGVLKNDPVVVSNSDGRLELFAKAVSDGMVVHRIQGQPGSVDTWREFERLGDPGTDNQLIAARNTDGRVALITRQADGRMSAKAQNAPSAPPGNDWSEWSSLSSGPSPCAGTGGMNCLSILNVASNLTIGPLEEARADTYYNLLTPNAAKESQNWKLESRGGGTFRIVNRAANRCMDIWWSDLRIYQEACNDSSNQVWYLEPVKLGSTYLIRQSDNGSCLTKIDMAPAAKLADHCDSSDTKQQWRLGKNNGDAPGTANLAIDRGFAECAESNGSCDFTLDGTTNTAYVDTMKCLPTTVVRNMANVDQTAVLNYTEMTGWQNTVGGSISGEKETDLLISKLKVAITASYSHTWIEERAVSVGAYLVLKPKQYGWLEKGYLTKKVSGNWSFDGARSDWTVAGQSVTRAKEGTDQKSSSATVFRTSMTPPTTC</sequence>
<dbReference type="CDD" id="cd00161">
    <property type="entry name" value="beta-trefoil_Ricin-like"/>
    <property type="match status" value="1"/>
</dbReference>
<evidence type="ECO:0008006" key="7">
    <source>
        <dbReference type="Google" id="ProtNLM"/>
    </source>
</evidence>
<evidence type="ECO:0000259" key="4">
    <source>
        <dbReference type="Pfam" id="PF26607"/>
    </source>
</evidence>
<feature type="signal peptide" evidence="2">
    <location>
        <begin position="1"/>
        <end position="33"/>
    </location>
</feature>
<accession>A0ABP7T880</accession>
<feature type="compositionally biased region" description="Low complexity" evidence="1">
    <location>
        <begin position="396"/>
        <end position="405"/>
    </location>
</feature>
<gene>
    <name evidence="5" type="ORF">GCM10022247_53440</name>
</gene>
<dbReference type="Gene3D" id="2.80.10.50">
    <property type="match status" value="1"/>
</dbReference>
<dbReference type="InterPro" id="IPR058502">
    <property type="entry name" value="PLL-like_beta-prop"/>
</dbReference>
<dbReference type="EMBL" id="BAABAL010000018">
    <property type="protein sequence ID" value="GAA4022512.1"/>
    <property type="molecule type" value="Genomic_DNA"/>
</dbReference>
<feature type="region of interest" description="Disordered" evidence="1">
    <location>
        <begin position="707"/>
        <end position="730"/>
    </location>
</feature>
<evidence type="ECO:0000313" key="6">
    <source>
        <dbReference type="Proteomes" id="UP001501747"/>
    </source>
</evidence>
<keyword evidence="6" id="KW-1185">Reference proteome</keyword>
<feature type="compositionally biased region" description="Polar residues" evidence="1">
    <location>
        <begin position="712"/>
        <end position="730"/>
    </location>
</feature>
<protein>
    <recommendedName>
        <fullName evidence="7">Ricin-type beta-trefoil lectin protein</fullName>
    </recommendedName>
</protein>
<dbReference type="CDD" id="cd22954">
    <property type="entry name" value="PLL_lectin"/>
    <property type="match status" value="1"/>
</dbReference>
<organism evidence="5 6">
    <name type="scientific">Allokutzneria multivorans</name>
    <dbReference type="NCBI Taxonomy" id="1142134"/>
    <lineage>
        <taxon>Bacteria</taxon>
        <taxon>Bacillati</taxon>
        <taxon>Actinomycetota</taxon>
        <taxon>Actinomycetes</taxon>
        <taxon>Pseudonocardiales</taxon>
        <taxon>Pseudonocardiaceae</taxon>
        <taxon>Allokutzneria</taxon>
    </lineage>
</organism>
<evidence type="ECO:0000256" key="2">
    <source>
        <dbReference type="SAM" id="SignalP"/>
    </source>
</evidence>
<dbReference type="Proteomes" id="UP001501747">
    <property type="component" value="Unassembled WGS sequence"/>
</dbReference>
<evidence type="ECO:0000256" key="1">
    <source>
        <dbReference type="SAM" id="MobiDB-lite"/>
    </source>
</evidence>
<dbReference type="SUPFAM" id="SSF89372">
    <property type="entry name" value="Fucose-specific lectin"/>
    <property type="match status" value="1"/>
</dbReference>
<dbReference type="SUPFAM" id="SSF50370">
    <property type="entry name" value="Ricin B-like lectins"/>
    <property type="match status" value="1"/>
</dbReference>
<feature type="domain" description="Ricin B lectin" evidence="3">
    <location>
        <begin position="452"/>
        <end position="520"/>
    </location>
</feature>
<evidence type="ECO:0000259" key="3">
    <source>
        <dbReference type="Pfam" id="PF14200"/>
    </source>
</evidence>